<dbReference type="RefSeq" id="YP_010090329.1">
    <property type="nucleotide sequence ID" value="NC_055719.1"/>
</dbReference>
<dbReference type="SUPFAM" id="SSF69255">
    <property type="entry name" value="gp5 N-terminal domain-like"/>
    <property type="match status" value="1"/>
</dbReference>
<reference evidence="3 4" key="1">
    <citation type="submission" date="2017-04" db="EMBL/GenBank/DDBJ databases">
        <title>Isolation and Genetic Analysis of a Novel Cyanophage S-H35 from the Bohai Sea.</title>
        <authorList>
            <person name="Xu X."/>
        </authorList>
    </citation>
    <scope>NUCLEOTIDE SEQUENCE [LARGE SCALE GENOMIC DNA]</scope>
</reference>
<evidence type="ECO:0000256" key="1">
    <source>
        <dbReference type="SAM" id="MobiDB-lite"/>
    </source>
</evidence>
<dbReference type="KEGG" id="vg:65107801"/>
<sequence length="841" mass="87982">MSIDGIISEQNTNFVGKDGFFWWIGEVEDNEDPLQLGRVKVRVLNYYTSPDGSSATKLPTDDLPWATVLQGTDQAGNDGQGQSSGQLQPGAIVMGFFMDGEDAQMPLVMGVIRGNKNQKKSGKKFLFTGLDIPNGVAPNPGLSGLGSANTTKGFDGPVKVNTVNIPGSGRTPGAAGSPNDMSKKVNGSSANPGNVRQPPKDKPIPAASGTGGPWKTLEYELNYLIQDLVDTATSLVKNENGEFIDVFENKVFTAQQLVAKLKNFLSAVFAQVVSAIRAQLDELVQKIEKSSFITSFLGIPGTTFAAIQAAISAILSLICGIDQQIIAFINDPIGFVLQIVEQLVEGAIDAATAFVQGVQGVLDKMFCAIEGMLSSVLKVIDTVKTVLNTVSGAKELIEGWEKGSEIFNGKFDLSKLSIEDIAGIITLLLSFFDFGCDRKANGGQDTVGFFPFFGVTSCSPAALAAHPASGNPNPGCGGNAATSFIDSFIAEADPYLTAAQNFVNGAYSLQLGTPGRTATINRSASGTTTFSVRANNAELAKHKANAAIRTTIKRQNPQLTPSELDKKVDEYVKRQTSNSPGKTEQGDYTADHTSYAGNHTCDVRGDDCKVVDGDYVRTIEGDYRLKVTGDCHIEVGGGFFMNAQGAPKQADKKGKDKEDKDKIQKHTIQFGSDVDFNISGANLKMQAVKMELAAREQVLSSSSFKNLGKTQNMSGGEVVISAANAFTVDTKTLTEKINTPPLGAAGGRYSFIGGPVTFTQTPALAGGTPPFTVTTPGPFLVTCAAGGATFTVGAGAFTANVATGAIALNAAAGAASITAGGALTLTAGAALVATATVIKLN</sequence>
<feature type="region of interest" description="Disordered" evidence="1">
    <location>
        <begin position="143"/>
        <end position="211"/>
    </location>
</feature>
<evidence type="ECO:0000313" key="4">
    <source>
        <dbReference type="Proteomes" id="UP000225351"/>
    </source>
</evidence>
<feature type="compositionally biased region" description="Basic and acidic residues" evidence="1">
    <location>
        <begin position="563"/>
        <end position="573"/>
    </location>
</feature>
<accession>A0A1Z1LWA1</accession>
<feature type="domain" description="Protein Gp5 N-terminal OB-fold" evidence="2">
    <location>
        <begin position="55"/>
        <end position="123"/>
    </location>
</feature>
<dbReference type="Proteomes" id="UP000225351">
    <property type="component" value="Segment"/>
</dbReference>
<evidence type="ECO:0000313" key="3">
    <source>
        <dbReference type="EMBL" id="ARW56943.1"/>
    </source>
</evidence>
<name>A0A1Z1LWA1_9CAUD</name>
<keyword evidence="4" id="KW-1185">Reference proteome</keyword>
<proteinExistence type="predicted"/>
<evidence type="ECO:0000259" key="2">
    <source>
        <dbReference type="Pfam" id="PF06714"/>
    </source>
</evidence>
<feature type="region of interest" description="Disordered" evidence="1">
    <location>
        <begin position="553"/>
        <end position="591"/>
    </location>
</feature>
<protein>
    <recommendedName>
        <fullName evidence="2">Protein Gp5 N-terminal OB-fold domain-containing protein</fullName>
    </recommendedName>
</protein>
<dbReference type="GeneID" id="65107801"/>
<organism evidence="3 4">
    <name type="scientific">Synechococcus phage S-H35</name>
    <dbReference type="NCBI Taxonomy" id="1983572"/>
    <lineage>
        <taxon>Viruses</taxon>
        <taxon>Duplodnaviria</taxon>
        <taxon>Heunggongvirae</taxon>
        <taxon>Uroviricota</taxon>
        <taxon>Caudoviricetes</taxon>
        <taxon>Pantevenvirales</taxon>
        <taxon>Kyanoviridae</taxon>
        <taxon>Shandvirus</taxon>
        <taxon>Shandvirus sh35</taxon>
    </lineage>
</organism>
<feature type="compositionally biased region" description="Polar residues" evidence="1">
    <location>
        <begin position="185"/>
        <end position="194"/>
    </location>
</feature>
<dbReference type="Pfam" id="PF06714">
    <property type="entry name" value="Gp5_OB"/>
    <property type="match status" value="1"/>
</dbReference>
<dbReference type="Gene3D" id="2.40.50.260">
    <property type="entry name" value="Nucleic acid-binding protein domain"/>
    <property type="match status" value="1"/>
</dbReference>
<dbReference type="InterPro" id="IPR009590">
    <property type="entry name" value="Gp5_OB_N"/>
</dbReference>
<dbReference type="EMBL" id="KY945241">
    <property type="protein sequence ID" value="ARW56943.1"/>
    <property type="molecule type" value="Genomic_RNA"/>
</dbReference>